<dbReference type="InterPro" id="IPR011006">
    <property type="entry name" value="CheY-like_superfamily"/>
</dbReference>
<dbReference type="InterPro" id="IPR050595">
    <property type="entry name" value="Bact_response_regulator"/>
</dbReference>
<feature type="region of interest" description="Disordered" evidence="4">
    <location>
        <begin position="217"/>
        <end position="239"/>
    </location>
</feature>
<feature type="domain" description="Response regulatory" evidence="5">
    <location>
        <begin position="4"/>
        <end position="120"/>
    </location>
</feature>
<keyword evidence="2" id="KW-0902">Two-component regulatory system</keyword>
<dbReference type="PROSITE" id="PS50110">
    <property type="entry name" value="RESPONSE_REGULATORY"/>
    <property type="match status" value="1"/>
</dbReference>
<organism evidence="6">
    <name type="scientific">hydrothermal vent metagenome</name>
    <dbReference type="NCBI Taxonomy" id="652676"/>
    <lineage>
        <taxon>unclassified sequences</taxon>
        <taxon>metagenomes</taxon>
        <taxon>ecological metagenomes</taxon>
    </lineage>
</organism>
<gene>
    <name evidence="6" type="ORF">MNBD_NITROSPIRAE03-786</name>
</gene>
<sequence>MSKKLLLADDSITIQKVVELILADEGFEIKSVGDGEHAWAAIKEFMPDIVLADIEMPKMNGYQLCEKIKGDEYTRDIPVILLAGAFEPIDEDLLKEAGADDYIVKPFESQELISKINAIFAEKEMLEEEEGVAETLEEEFEPSEGETVETAETLETAEAIGTPKTAETVETPETESEEEWEKEELVMEPSLEPSEDTFALEEELTFEEDDETLEELEEIKGEEQSLTGDRSTVETERQEQAVPLPATEEMKAMFRTIAEERISEAVNSLDSNEFHTALTSSVEERMKEMLESIDMQAIMLDSVNNLMKPAIEKIILDTAPRLIEETVSNMMEEIGSSLKQQVEKIIWETVPDLAETIITREVEEIKSVL</sequence>
<keyword evidence="3" id="KW-0175">Coiled coil</keyword>
<reference evidence="6" key="1">
    <citation type="submission" date="2018-06" db="EMBL/GenBank/DDBJ databases">
        <authorList>
            <person name="Zhirakovskaya E."/>
        </authorList>
    </citation>
    <scope>NUCLEOTIDE SEQUENCE</scope>
</reference>
<dbReference type="EMBL" id="UOGI01000104">
    <property type="protein sequence ID" value="VAX31274.1"/>
    <property type="molecule type" value="Genomic_DNA"/>
</dbReference>
<dbReference type="AlphaFoldDB" id="A0A3B1D533"/>
<evidence type="ECO:0000259" key="5">
    <source>
        <dbReference type="PROSITE" id="PS50110"/>
    </source>
</evidence>
<dbReference type="InterPro" id="IPR001789">
    <property type="entry name" value="Sig_transdc_resp-reg_receiver"/>
</dbReference>
<protein>
    <recommendedName>
        <fullName evidence="5">Response regulatory domain-containing protein</fullName>
    </recommendedName>
</protein>
<evidence type="ECO:0000256" key="3">
    <source>
        <dbReference type="SAM" id="Coils"/>
    </source>
</evidence>
<evidence type="ECO:0000256" key="4">
    <source>
        <dbReference type="SAM" id="MobiDB-lite"/>
    </source>
</evidence>
<dbReference type="PANTHER" id="PTHR44591:SF14">
    <property type="entry name" value="PROTEIN PILG"/>
    <property type="match status" value="1"/>
</dbReference>
<evidence type="ECO:0000313" key="6">
    <source>
        <dbReference type="EMBL" id="VAX31274.1"/>
    </source>
</evidence>
<feature type="compositionally biased region" description="Acidic residues" evidence="4">
    <location>
        <begin position="170"/>
        <end position="182"/>
    </location>
</feature>
<dbReference type="SUPFAM" id="SSF52172">
    <property type="entry name" value="CheY-like"/>
    <property type="match status" value="1"/>
</dbReference>
<feature type="region of interest" description="Disordered" evidence="4">
    <location>
        <begin position="161"/>
        <end position="194"/>
    </location>
</feature>
<dbReference type="Gene3D" id="3.40.50.2300">
    <property type="match status" value="1"/>
</dbReference>
<dbReference type="PANTHER" id="PTHR44591">
    <property type="entry name" value="STRESS RESPONSE REGULATOR PROTEIN 1"/>
    <property type="match status" value="1"/>
</dbReference>
<dbReference type="Pfam" id="PF00072">
    <property type="entry name" value="Response_reg"/>
    <property type="match status" value="1"/>
</dbReference>
<dbReference type="GO" id="GO:0000160">
    <property type="term" value="P:phosphorelay signal transduction system"/>
    <property type="evidence" value="ECO:0007669"/>
    <property type="project" value="UniProtKB-KW"/>
</dbReference>
<keyword evidence="1" id="KW-0597">Phosphoprotein</keyword>
<evidence type="ECO:0000256" key="2">
    <source>
        <dbReference type="ARBA" id="ARBA00023012"/>
    </source>
</evidence>
<proteinExistence type="predicted"/>
<dbReference type="SMART" id="SM00448">
    <property type="entry name" value="REC"/>
    <property type="match status" value="1"/>
</dbReference>
<feature type="coiled-coil region" evidence="3">
    <location>
        <begin position="109"/>
        <end position="139"/>
    </location>
</feature>
<accession>A0A3B1D533</accession>
<name>A0A3B1D533_9ZZZZ</name>
<evidence type="ECO:0000256" key="1">
    <source>
        <dbReference type="ARBA" id="ARBA00022553"/>
    </source>
</evidence>